<dbReference type="PANTHER" id="PTHR12110">
    <property type="entry name" value="HYDROXYPYRUVATE ISOMERASE"/>
    <property type="match status" value="1"/>
</dbReference>
<gene>
    <name evidence="3" type="ORF">D7223_26215</name>
</gene>
<name>A0A3A9YWZ7_9ACTN</name>
<dbReference type="SUPFAM" id="SSF51658">
    <property type="entry name" value="Xylose isomerase-like"/>
    <property type="match status" value="1"/>
</dbReference>
<protein>
    <recommendedName>
        <fullName evidence="2">Xylose isomerase-like TIM barrel domain-containing protein</fullName>
    </recommendedName>
</protein>
<feature type="compositionally biased region" description="Pro residues" evidence="1">
    <location>
        <begin position="111"/>
        <end position="124"/>
    </location>
</feature>
<dbReference type="OrthoDB" id="9798407at2"/>
<dbReference type="InterPro" id="IPR013022">
    <property type="entry name" value="Xyl_isomerase-like_TIM-brl"/>
</dbReference>
<accession>A0A3A9YWZ7</accession>
<feature type="compositionally biased region" description="Basic and acidic residues" evidence="1">
    <location>
        <begin position="46"/>
        <end position="63"/>
    </location>
</feature>
<reference evidence="3 4" key="1">
    <citation type="journal article" date="2004" name="Syst. Appl. Microbiol.">
        <title>Cryptoendolithic actinomycetes from antarctic sandstone rock samples: Micromonospora endolithica sp. nov. and two isolates related to Micromonospora coerulea Jensen 1932.</title>
        <authorList>
            <person name="Hirsch P."/>
            <person name="Mevs U."/>
            <person name="Kroppenstedt R.M."/>
            <person name="Schumann P."/>
            <person name="Stackebrandt E."/>
        </authorList>
    </citation>
    <scope>NUCLEOTIDE SEQUENCE [LARGE SCALE GENOMIC DNA]</scope>
    <source>
        <strain evidence="3 4">JCM 12677</strain>
    </source>
</reference>
<dbReference type="Proteomes" id="UP000281726">
    <property type="component" value="Unassembled WGS sequence"/>
</dbReference>
<evidence type="ECO:0000313" key="4">
    <source>
        <dbReference type="Proteomes" id="UP000281726"/>
    </source>
</evidence>
<dbReference type="InterPro" id="IPR050312">
    <property type="entry name" value="IolE/XylAMocC-like"/>
</dbReference>
<dbReference type="Pfam" id="PF01261">
    <property type="entry name" value="AP_endonuc_2"/>
    <property type="match status" value="1"/>
</dbReference>
<feature type="compositionally biased region" description="Low complexity" evidence="1">
    <location>
        <begin position="131"/>
        <end position="147"/>
    </location>
</feature>
<dbReference type="EMBL" id="RBAK01000013">
    <property type="protein sequence ID" value="RKN40632.1"/>
    <property type="molecule type" value="Genomic_DNA"/>
</dbReference>
<dbReference type="InterPro" id="IPR036237">
    <property type="entry name" value="Xyl_isomerase-like_sf"/>
</dbReference>
<feature type="region of interest" description="Disordered" evidence="1">
    <location>
        <begin position="1"/>
        <end position="75"/>
    </location>
</feature>
<organism evidence="3 4">
    <name type="scientific">Micromonospora endolithica</name>
    <dbReference type="NCBI Taxonomy" id="230091"/>
    <lineage>
        <taxon>Bacteria</taxon>
        <taxon>Bacillati</taxon>
        <taxon>Actinomycetota</taxon>
        <taxon>Actinomycetes</taxon>
        <taxon>Micromonosporales</taxon>
        <taxon>Micromonosporaceae</taxon>
        <taxon>Micromonospora</taxon>
    </lineage>
</organism>
<feature type="region of interest" description="Disordered" evidence="1">
    <location>
        <begin position="111"/>
        <end position="175"/>
    </location>
</feature>
<sequence>MGRSSAVGASRPAWDRPDPPGAFRPFPAGQGRISRTTTAARPGPRPRGEQRDRFRTPTGDGRRPTPGPATFVAESGSFALVGRPLPSRRGKGTVRSRYKVVHWSIFGTIPRPGPAPLGARPPVPAATVDAGPPSGRSVVPGSGSVRPATVRTSPSGRKGPPVDQRDRHTPTEGLDPLTRRGILRAATVSAAAVGTAGLLAGPAAAADTAATHGRPGRRRVPADRISIQLYTLRDQLAADLPGTLAALREIGYRRVEHAGFVGRTAAQFRAALDAAGLRATSGHAGVPQPFDADAWEQVLADANTVGCTYLAHPFFGIGEDGQPIRDPGRYRALARDLNRAGRMAARAGIQFGYHNHQLEFVPLTDGRRGFDILADETDPRYVHFELDLFWTWRGAQDPVDVIREHRGRIRQVHVKDMDTNASFADLGDGLIDFGRIFDRSREAGIEEYIVERDDAGTPPRSPADALETARVGYAYLASLRY</sequence>
<comment type="caution">
    <text evidence="3">The sequence shown here is derived from an EMBL/GenBank/DDBJ whole genome shotgun (WGS) entry which is preliminary data.</text>
</comment>
<dbReference type="Gene3D" id="3.20.20.150">
    <property type="entry name" value="Divalent-metal-dependent TIM barrel enzymes"/>
    <property type="match status" value="1"/>
</dbReference>
<dbReference type="AlphaFoldDB" id="A0A3A9YWZ7"/>
<dbReference type="PANTHER" id="PTHR12110:SF41">
    <property type="entry name" value="INOSOSE DEHYDRATASE"/>
    <property type="match status" value="1"/>
</dbReference>
<proteinExistence type="predicted"/>
<evidence type="ECO:0000313" key="3">
    <source>
        <dbReference type="EMBL" id="RKN40632.1"/>
    </source>
</evidence>
<evidence type="ECO:0000256" key="1">
    <source>
        <dbReference type="SAM" id="MobiDB-lite"/>
    </source>
</evidence>
<keyword evidence="4" id="KW-1185">Reference proteome</keyword>
<evidence type="ECO:0000259" key="2">
    <source>
        <dbReference type="Pfam" id="PF01261"/>
    </source>
</evidence>
<feature type="domain" description="Xylose isomerase-like TIM barrel" evidence="2">
    <location>
        <begin position="244"/>
        <end position="450"/>
    </location>
</feature>